<protein>
    <recommendedName>
        <fullName evidence="9">Phosphopantetheine adenylyltransferase</fullName>
        <ecNumber evidence="9">2.7.7.3</ecNumber>
    </recommendedName>
    <alternativeName>
        <fullName evidence="9">Dephospho-CoA pyrophosphorylase</fullName>
    </alternativeName>
    <alternativeName>
        <fullName evidence="9">Pantetheine-phosphate adenylyltransferase</fullName>
        <shortName evidence="9">PPAT</shortName>
    </alternativeName>
</protein>
<dbReference type="CDD" id="cd02163">
    <property type="entry name" value="PPAT"/>
    <property type="match status" value="1"/>
</dbReference>
<dbReference type="UniPathway" id="UPA00241">
    <property type="reaction ID" value="UER00355"/>
</dbReference>
<keyword evidence="12" id="KW-1185">Reference proteome</keyword>
<evidence type="ECO:0000256" key="8">
    <source>
        <dbReference type="ARBA" id="ARBA00029346"/>
    </source>
</evidence>
<feature type="domain" description="Cytidyltransferase-like" evidence="10">
    <location>
        <begin position="5"/>
        <end position="137"/>
    </location>
</feature>
<dbReference type="PANTHER" id="PTHR21342:SF1">
    <property type="entry name" value="PHOSPHOPANTETHEINE ADENYLYLTRANSFERASE"/>
    <property type="match status" value="1"/>
</dbReference>
<dbReference type="InterPro" id="IPR001980">
    <property type="entry name" value="PPAT"/>
</dbReference>
<feature type="binding site" evidence="9">
    <location>
        <begin position="127"/>
        <end position="133"/>
    </location>
    <ligand>
        <name>ATP</name>
        <dbReference type="ChEBI" id="CHEBI:30616"/>
    </ligand>
</feature>
<feature type="binding site" evidence="9">
    <location>
        <position position="78"/>
    </location>
    <ligand>
        <name>substrate</name>
    </ligand>
</feature>
<reference evidence="12" key="1">
    <citation type="submission" date="2019-09" db="EMBL/GenBank/DDBJ databases">
        <title>Antimicrobial potential of Antarctic Bacteria.</title>
        <authorList>
            <person name="Benaud N."/>
            <person name="Edwards R.J."/>
            <person name="Ferrari B.C."/>
        </authorList>
    </citation>
    <scope>NUCLEOTIDE SEQUENCE [LARGE SCALE GENOMIC DNA]</scope>
    <source>
        <strain evidence="12">SPB151</strain>
    </source>
</reference>
<evidence type="ECO:0000256" key="9">
    <source>
        <dbReference type="HAMAP-Rule" id="MF_00151"/>
    </source>
</evidence>
<keyword evidence="2 9" id="KW-0808">Transferase</keyword>
<dbReference type="GO" id="GO:0015937">
    <property type="term" value="P:coenzyme A biosynthetic process"/>
    <property type="evidence" value="ECO:0007669"/>
    <property type="project" value="UniProtKB-UniRule"/>
</dbReference>
<dbReference type="EMBL" id="CP043661">
    <property type="protein sequence ID" value="QNE17603.1"/>
    <property type="molecule type" value="Genomic_DNA"/>
</dbReference>
<reference evidence="11 12" key="2">
    <citation type="journal article" date="2020" name="Microbiol. Resour. Announc.">
        <title>Antarctic desert soil bacteria exhibit high novel natural product potential, evaluated through long-read genome sequencing and comparative genomics.</title>
        <authorList>
            <person name="Benaud N."/>
            <person name="Edwards R.J."/>
            <person name="Amos T.G."/>
            <person name="D'Agostino P.M."/>
            <person name="Gutierrez-Chavez C."/>
            <person name="Montgomery K."/>
            <person name="Nicetic I."/>
            <person name="Ferrari B.C."/>
        </authorList>
    </citation>
    <scope>NUCLEOTIDE SEQUENCE [LARGE SCALE GENOMIC DNA]</scope>
    <source>
        <strain evidence="11 12">SPB151</strain>
    </source>
</reference>
<comment type="pathway">
    <text evidence="9">Cofactor biosynthesis; coenzyme A biosynthesis; CoA from (R)-pantothenate: step 4/5.</text>
</comment>
<organism evidence="11 12">
    <name type="scientific">Kribbella qitaiheensis</name>
    <dbReference type="NCBI Taxonomy" id="1544730"/>
    <lineage>
        <taxon>Bacteria</taxon>
        <taxon>Bacillati</taxon>
        <taxon>Actinomycetota</taxon>
        <taxon>Actinomycetes</taxon>
        <taxon>Propionibacteriales</taxon>
        <taxon>Kribbellaceae</taxon>
        <taxon>Kribbella</taxon>
    </lineage>
</organism>
<keyword evidence="6 9" id="KW-0460">Magnesium</keyword>
<feature type="binding site" evidence="9">
    <location>
        <begin position="93"/>
        <end position="95"/>
    </location>
    <ligand>
        <name>ATP</name>
        <dbReference type="ChEBI" id="CHEBI:30616"/>
    </ligand>
</feature>
<feature type="binding site" evidence="9">
    <location>
        <position position="17"/>
    </location>
    <ligand>
        <name>ATP</name>
        <dbReference type="ChEBI" id="CHEBI:30616"/>
    </ligand>
</feature>
<feature type="binding site" evidence="9">
    <location>
        <begin position="9"/>
        <end position="10"/>
    </location>
    <ligand>
        <name>ATP</name>
        <dbReference type="ChEBI" id="CHEBI:30616"/>
    </ligand>
</feature>
<dbReference type="HAMAP" id="MF_00151">
    <property type="entry name" value="PPAT_bact"/>
    <property type="match status" value="1"/>
</dbReference>
<comment type="catalytic activity">
    <reaction evidence="8 9">
        <text>(R)-4'-phosphopantetheine + ATP + H(+) = 3'-dephospho-CoA + diphosphate</text>
        <dbReference type="Rhea" id="RHEA:19801"/>
        <dbReference type="ChEBI" id="CHEBI:15378"/>
        <dbReference type="ChEBI" id="CHEBI:30616"/>
        <dbReference type="ChEBI" id="CHEBI:33019"/>
        <dbReference type="ChEBI" id="CHEBI:57328"/>
        <dbReference type="ChEBI" id="CHEBI:61723"/>
        <dbReference type="EC" id="2.7.7.3"/>
    </reaction>
</comment>
<keyword evidence="5 9" id="KW-0067">ATP-binding</keyword>
<evidence type="ECO:0000259" key="10">
    <source>
        <dbReference type="Pfam" id="PF01467"/>
    </source>
</evidence>
<evidence type="ECO:0000256" key="6">
    <source>
        <dbReference type="ARBA" id="ARBA00022842"/>
    </source>
</evidence>
<dbReference type="NCBIfam" id="TIGR00125">
    <property type="entry name" value="cyt_tran_rel"/>
    <property type="match status" value="1"/>
</dbReference>
<comment type="similarity">
    <text evidence="9">Belongs to the bacterial CoaD family.</text>
</comment>
<dbReference type="AlphaFoldDB" id="A0A7G6WUD8"/>
<dbReference type="NCBIfam" id="TIGR01510">
    <property type="entry name" value="coaD_prev_kdtB"/>
    <property type="match status" value="1"/>
</dbReference>
<keyword evidence="3 9" id="KW-0548">Nucleotidyltransferase</keyword>
<keyword evidence="4 9" id="KW-0547">Nucleotide-binding</keyword>
<comment type="cofactor">
    <cofactor evidence="9">
        <name>Mg(2+)</name>
        <dbReference type="ChEBI" id="CHEBI:18420"/>
    </cofactor>
</comment>
<dbReference type="EC" id="2.7.7.3" evidence="9"/>
<evidence type="ECO:0000313" key="11">
    <source>
        <dbReference type="EMBL" id="QNE17603.1"/>
    </source>
</evidence>
<feature type="site" description="Transition state stabilizer" evidence="9">
    <location>
        <position position="17"/>
    </location>
</feature>
<evidence type="ECO:0000256" key="7">
    <source>
        <dbReference type="ARBA" id="ARBA00022993"/>
    </source>
</evidence>
<comment type="function">
    <text evidence="9">Reversibly transfers an adenylyl group from ATP to 4'-phosphopantetheine, yielding dephospho-CoA (dPCoA) and pyrophosphate.</text>
</comment>
<gene>
    <name evidence="9 11" type="primary">coaD</name>
    <name evidence="11" type="ORF">F1D05_06390</name>
</gene>
<comment type="subcellular location">
    <subcellularLocation>
        <location evidence="9">Cytoplasm</location>
    </subcellularLocation>
</comment>
<evidence type="ECO:0000256" key="5">
    <source>
        <dbReference type="ARBA" id="ARBA00022840"/>
    </source>
</evidence>
<feature type="binding site" evidence="9">
    <location>
        <position position="103"/>
    </location>
    <ligand>
        <name>ATP</name>
        <dbReference type="ChEBI" id="CHEBI:30616"/>
    </ligand>
</feature>
<dbReference type="InterPro" id="IPR014729">
    <property type="entry name" value="Rossmann-like_a/b/a_fold"/>
</dbReference>
<keyword evidence="1 9" id="KW-0963">Cytoplasm</keyword>
<dbReference type="GO" id="GO:0005737">
    <property type="term" value="C:cytoplasm"/>
    <property type="evidence" value="ECO:0007669"/>
    <property type="project" value="UniProtKB-SubCell"/>
</dbReference>
<dbReference type="PANTHER" id="PTHR21342">
    <property type="entry name" value="PHOSPHOPANTETHEINE ADENYLYLTRANSFERASE"/>
    <property type="match status" value="1"/>
</dbReference>
<evidence type="ECO:0000256" key="2">
    <source>
        <dbReference type="ARBA" id="ARBA00022679"/>
    </source>
</evidence>
<sequence length="162" mass="17003">MSTAVFPGSFDPPTNGHLDVITRAAAAFDEVIVAAGVNQSKQRLFSVEERVEMLTELAAAVSASTGGTVRVGTFEGLLVDYCRAEGAGVIIKGLRSGGDYDYELQMAQMNRKLSGVDTLFVPAAPENGYISSSLVKEIAKLGGEVSAFLPPSVHARLLAKLG</sequence>
<dbReference type="Pfam" id="PF01467">
    <property type="entry name" value="CTP_transf_like"/>
    <property type="match status" value="1"/>
</dbReference>
<dbReference type="Gene3D" id="3.40.50.620">
    <property type="entry name" value="HUPs"/>
    <property type="match status" value="1"/>
</dbReference>
<feature type="binding site" evidence="9">
    <location>
        <position position="41"/>
    </location>
    <ligand>
        <name>substrate</name>
    </ligand>
</feature>
<accession>A0A7G6WUD8</accession>
<feature type="binding site" evidence="9">
    <location>
        <position position="9"/>
    </location>
    <ligand>
        <name>substrate</name>
    </ligand>
</feature>
<proteinExistence type="inferred from homology"/>
<feature type="binding site" evidence="9">
    <location>
        <position position="92"/>
    </location>
    <ligand>
        <name>substrate</name>
    </ligand>
</feature>
<dbReference type="KEGG" id="kqi:F1D05_06390"/>
<dbReference type="Proteomes" id="UP000515563">
    <property type="component" value="Chromosome"/>
</dbReference>
<name>A0A7G6WUD8_9ACTN</name>
<dbReference type="GO" id="GO:0005524">
    <property type="term" value="F:ATP binding"/>
    <property type="evidence" value="ECO:0007669"/>
    <property type="project" value="UniProtKB-KW"/>
</dbReference>
<dbReference type="RefSeq" id="WP_185446432.1">
    <property type="nucleotide sequence ID" value="NZ_CP043661.1"/>
</dbReference>
<evidence type="ECO:0000256" key="4">
    <source>
        <dbReference type="ARBA" id="ARBA00022741"/>
    </source>
</evidence>
<dbReference type="PRINTS" id="PR01020">
    <property type="entry name" value="LPSBIOSNTHSS"/>
</dbReference>
<keyword evidence="7 9" id="KW-0173">Coenzyme A biosynthesis</keyword>
<comment type="subunit">
    <text evidence="9">Homohexamer.</text>
</comment>
<evidence type="ECO:0000313" key="12">
    <source>
        <dbReference type="Proteomes" id="UP000515563"/>
    </source>
</evidence>
<evidence type="ECO:0000256" key="3">
    <source>
        <dbReference type="ARBA" id="ARBA00022695"/>
    </source>
</evidence>
<dbReference type="InterPro" id="IPR004821">
    <property type="entry name" value="Cyt_trans-like"/>
</dbReference>
<dbReference type="GO" id="GO:0004595">
    <property type="term" value="F:pantetheine-phosphate adenylyltransferase activity"/>
    <property type="evidence" value="ECO:0007669"/>
    <property type="project" value="UniProtKB-UniRule"/>
</dbReference>
<evidence type="ECO:0000256" key="1">
    <source>
        <dbReference type="ARBA" id="ARBA00022490"/>
    </source>
</evidence>
<dbReference type="SUPFAM" id="SSF52374">
    <property type="entry name" value="Nucleotidylyl transferase"/>
    <property type="match status" value="1"/>
</dbReference>